<dbReference type="AlphaFoldDB" id="A0A0D3KGB1"/>
<evidence type="ECO:0000313" key="3">
    <source>
        <dbReference type="EnsemblProtists" id="EOD34796"/>
    </source>
</evidence>
<evidence type="ECO:0008006" key="5">
    <source>
        <dbReference type="Google" id="ProtNLM"/>
    </source>
</evidence>
<dbReference type="Proteomes" id="UP000013827">
    <property type="component" value="Unassembled WGS sequence"/>
</dbReference>
<organism evidence="3 4">
    <name type="scientific">Emiliania huxleyi (strain CCMP1516)</name>
    <dbReference type="NCBI Taxonomy" id="280463"/>
    <lineage>
        <taxon>Eukaryota</taxon>
        <taxon>Haptista</taxon>
        <taxon>Haptophyta</taxon>
        <taxon>Prymnesiophyceae</taxon>
        <taxon>Isochrysidales</taxon>
        <taxon>Noelaerhabdaceae</taxon>
        <taxon>Emiliania</taxon>
    </lineage>
</organism>
<dbReference type="HOGENOM" id="CLU_706840_0_0_1"/>
<reference evidence="3" key="2">
    <citation type="submission" date="2024-10" db="UniProtKB">
        <authorList>
            <consortium name="EnsemblProtists"/>
        </authorList>
    </citation>
    <scope>IDENTIFICATION</scope>
</reference>
<dbReference type="GeneID" id="17280068"/>
<accession>A0A0D3KGB1</accession>
<dbReference type="Pfam" id="PF05721">
    <property type="entry name" value="PhyH"/>
    <property type="match status" value="1"/>
</dbReference>
<keyword evidence="4" id="KW-1185">Reference proteome</keyword>
<feature type="region of interest" description="Disordered" evidence="2">
    <location>
        <begin position="303"/>
        <end position="323"/>
    </location>
</feature>
<reference evidence="4" key="1">
    <citation type="journal article" date="2013" name="Nature">
        <title>Pan genome of the phytoplankton Emiliania underpins its global distribution.</title>
        <authorList>
            <person name="Read B.A."/>
            <person name="Kegel J."/>
            <person name="Klute M.J."/>
            <person name="Kuo A."/>
            <person name="Lefebvre S.C."/>
            <person name="Maumus F."/>
            <person name="Mayer C."/>
            <person name="Miller J."/>
            <person name="Monier A."/>
            <person name="Salamov A."/>
            <person name="Young J."/>
            <person name="Aguilar M."/>
            <person name="Claverie J.M."/>
            <person name="Frickenhaus S."/>
            <person name="Gonzalez K."/>
            <person name="Herman E.K."/>
            <person name="Lin Y.C."/>
            <person name="Napier J."/>
            <person name="Ogata H."/>
            <person name="Sarno A.F."/>
            <person name="Shmutz J."/>
            <person name="Schroeder D."/>
            <person name="de Vargas C."/>
            <person name="Verret F."/>
            <person name="von Dassow P."/>
            <person name="Valentin K."/>
            <person name="Van de Peer Y."/>
            <person name="Wheeler G."/>
            <person name="Dacks J.B."/>
            <person name="Delwiche C.F."/>
            <person name="Dyhrman S.T."/>
            <person name="Glockner G."/>
            <person name="John U."/>
            <person name="Richards T."/>
            <person name="Worden A.Z."/>
            <person name="Zhang X."/>
            <person name="Grigoriev I.V."/>
            <person name="Allen A.E."/>
            <person name="Bidle K."/>
            <person name="Borodovsky M."/>
            <person name="Bowler C."/>
            <person name="Brownlee C."/>
            <person name="Cock J.M."/>
            <person name="Elias M."/>
            <person name="Gladyshev V.N."/>
            <person name="Groth M."/>
            <person name="Guda C."/>
            <person name="Hadaegh A."/>
            <person name="Iglesias-Rodriguez M.D."/>
            <person name="Jenkins J."/>
            <person name="Jones B.M."/>
            <person name="Lawson T."/>
            <person name="Leese F."/>
            <person name="Lindquist E."/>
            <person name="Lobanov A."/>
            <person name="Lomsadze A."/>
            <person name="Malik S.B."/>
            <person name="Marsh M.E."/>
            <person name="Mackinder L."/>
            <person name="Mock T."/>
            <person name="Mueller-Roeber B."/>
            <person name="Pagarete A."/>
            <person name="Parker M."/>
            <person name="Probert I."/>
            <person name="Quesneville H."/>
            <person name="Raines C."/>
            <person name="Rensing S.A."/>
            <person name="Riano-Pachon D.M."/>
            <person name="Richier S."/>
            <person name="Rokitta S."/>
            <person name="Shiraiwa Y."/>
            <person name="Soanes D.M."/>
            <person name="van der Giezen M."/>
            <person name="Wahlund T.M."/>
            <person name="Williams B."/>
            <person name="Wilson W."/>
            <person name="Wolfe G."/>
            <person name="Wurch L.L."/>
        </authorList>
    </citation>
    <scope>NUCLEOTIDE SEQUENCE</scope>
</reference>
<dbReference type="RefSeq" id="XP_005787225.1">
    <property type="nucleotide sequence ID" value="XM_005787168.1"/>
</dbReference>
<name>A0A0D3KGB1_EMIH1</name>
<dbReference type="EnsemblProtists" id="EOD34796">
    <property type="protein sequence ID" value="EOD34796"/>
    <property type="gene ID" value="EMIHUDRAFT_447063"/>
</dbReference>
<protein>
    <recommendedName>
        <fullName evidence="5">Phytanoyl-CoA dioxygenase</fullName>
    </recommendedName>
</protein>
<dbReference type="PaxDb" id="2903-EOD34796"/>
<dbReference type="InterPro" id="IPR008775">
    <property type="entry name" value="Phytyl_CoA_dOase-like"/>
</dbReference>
<dbReference type="KEGG" id="ehx:EMIHUDRAFT_447063"/>
<feature type="region of interest" description="Disordered" evidence="2">
    <location>
        <begin position="223"/>
        <end position="252"/>
    </location>
</feature>
<proteinExistence type="predicted"/>
<dbReference type="eggNOG" id="ENOG502RRHZ">
    <property type="taxonomic scope" value="Eukaryota"/>
</dbReference>
<evidence type="ECO:0000256" key="1">
    <source>
        <dbReference type="ARBA" id="ARBA00001962"/>
    </source>
</evidence>
<sequence>MLASGSLVRLSSCAVVTVLRAELLPGGSVILADPHGAGNLRVRPNGTIDTQGGRGGWARFWVDREPDGDENSIRLLNVGHHEQRGNDVFLAASIVPADQCPAASAPVPDAASAPVPEPPAVLLSDEEKAAFVRHGYLVLRGVVGRELVDAALRAINNQLGQGSAAWEPDEDGKEKLAGEVGSKRSSAILNLLHASPARGIAEQLLDGQLSQQVGGQIALRFPLPEDKIGRPPKGMTRPRHVHDTPRPPKGNDQWHIDGMKKNGHMSPFQLLLGVALSSQRDDDCGNLCVWPTQHAAVAEAVQRAQAAPPGASSPEDEWRGQRPTLPAEGATQVRLEPGDVVLAHQKLPHSVGLNRSPHIRYQVYFRLSSREYKPAKAAERGLWDNWRVGAE</sequence>
<comment type="cofactor">
    <cofactor evidence="1">
        <name>Fe cation</name>
        <dbReference type="ChEBI" id="CHEBI:24875"/>
    </cofactor>
</comment>
<dbReference type="OMA" id="IWLEWEG"/>
<evidence type="ECO:0000313" key="4">
    <source>
        <dbReference type="Proteomes" id="UP000013827"/>
    </source>
</evidence>
<dbReference type="SUPFAM" id="SSF51197">
    <property type="entry name" value="Clavaminate synthase-like"/>
    <property type="match status" value="1"/>
</dbReference>
<dbReference type="Gene3D" id="2.60.120.620">
    <property type="entry name" value="q2cbj1_9rhob like domain"/>
    <property type="match status" value="1"/>
</dbReference>
<dbReference type="PANTHER" id="PTHR20883">
    <property type="entry name" value="PHYTANOYL-COA DIOXYGENASE DOMAIN CONTAINING 1"/>
    <property type="match status" value="1"/>
</dbReference>
<evidence type="ECO:0000256" key="2">
    <source>
        <dbReference type="SAM" id="MobiDB-lite"/>
    </source>
</evidence>
<dbReference type="PANTHER" id="PTHR20883:SF51">
    <property type="entry name" value="PHYTANOYL-COA HYDROXYLASE"/>
    <property type="match status" value="1"/>
</dbReference>